<dbReference type="PANTHER" id="PTHR45674">
    <property type="entry name" value="DNA LIGASE 1/3 FAMILY MEMBER"/>
    <property type="match status" value="1"/>
</dbReference>
<evidence type="ECO:0000313" key="6">
    <source>
        <dbReference type="EMBL" id="MFD1527861.1"/>
    </source>
</evidence>
<dbReference type="InterPro" id="IPR012310">
    <property type="entry name" value="DNA_ligase_ATP-dep_cent"/>
</dbReference>
<evidence type="ECO:0000313" key="7">
    <source>
        <dbReference type="Proteomes" id="UP001597145"/>
    </source>
</evidence>
<dbReference type="GO" id="GO:0016874">
    <property type="term" value="F:ligase activity"/>
    <property type="evidence" value="ECO:0007669"/>
    <property type="project" value="UniProtKB-KW"/>
</dbReference>
<dbReference type="InterPro" id="IPR012340">
    <property type="entry name" value="NA-bd_OB-fold"/>
</dbReference>
<dbReference type="SUPFAM" id="SSF56091">
    <property type="entry name" value="DNA ligase/mRNA capping enzyme, catalytic domain"/>
    <property type="match status" value="1"/>
</dbReference>
<comment type="catalytic activity">
    <reaction evidence="4">
        <text>ATP + (deoxyribonucleotide)n-3'-hydroxyl + 5'-phospho-(deoxyribonucleotide)m = (deoxyribonucleotide)n+m + AMP + diphosphate.</text>
        <dbReference type="EC" id="6.5.1.1"/>
    </reaction>
</comment>
<dbReference type="Gene3D" id="2.40.50.140">
    <property type="entry name" value="Nucleic acid-binding proteins"/>
    <property type="match status" value="1"/>
</dbReference>
<proteinExistence type="inferred from homology"/>
<name>A0ABW4FDT0_9PSEU</name>
<dbReference type="InterPro" id="IPR012309">
    <property type="entry name" value="DNA_ligase_ATP-dep_C"/>
</dbReference>
<accession>A0ABW4FDT0</accession>
<dbReference type="Proteomes" id="UP001597145">
    <property type="component" value="Unassembled WGS sequence"/>
</dbReference>
<dbReference type="CDD" id="cd07906">
    <property type="entry name" value="Adenylation_DNA_ligase_LigD_LigC"/>
    <property type="match status" value="1"/>
</dbReference>
<evidence type="ECO:0000256" key="1">
    <source>
        <dbReference type="ARBA" id="ARBA00007572"/>
    </source>
</evidence>
<dbReference type="CDD" id="cd07971">
    <property type="entry name" value="OBF_DNA_ligase_LigD"/>
    <property type="match status" value="1"/>
</dbReference>
<gene>
    <name evidence="6" type="ORF">ACFSCY_00210</name>
</gene>
<dbReference type="RefSeq" id="WP_343973327.1">
    <property type="nucleotide sequence ID" value="NZ_BAAAJG010000003.1"/>
</dbReference>
<feature type="domain" description="ATP-dependent DNA ligase family profile" evidence="5">
    <location>
        <begin position="98"/>
        <end position="217"/>
    </location>
</feature>
<dbReference type="PROSITE" id="PS50160">
    <property type="entry name" value="DNA_LIGASE_A3"/>
    <property type="match status" value="1"/>
</dbReference>
<comment type="similarity">
    <text evidence="1">Belongs to the ATP-dependent DNA ligase family.</text>
</comment>
<evidence type="ECO:0000256" key="4">
    <source>
        <dbReference type="ARBA" id="ARBA00034003"/>
    </source>
</evidence>
<dbReference type="SUPFAM" id="SSF50249">
    <property type="entry name" value="Nucleic acid-binding proteins"/>
    <property type="match status" value="1"/>
</dbReference>
<dbReference type="Pfam" id="PF01068">
    <property type="entry name" value="DNA_ligase_A_M"/>
    <property type="match status" value="1"/>
</dbReference>
<dbReference type="EC" id="6.5.1.1" evidence="2"/>
<reference evidence="7" key="1">
    <citation type="journal article" date="2019" name="Int. J. Syst. Evol. Microbiol.">
        <title>The Global Catalogue of Microorganisms (GCM) 10K type strain sequencing project: providing services to taxonomists for standard genome sequencing and annotation.</title>
        <authorList>
            <consortium name="The Broad Institute Genomics Platform"/>
            <consortium name="The Broad Institute Genome Sequencing Center for Infectious Disease"/>
            <person name="Wu L."/>
            <person name="Ma J."/>
        </authorList>
    </citation>
    <scope>NUCLEOTIDE SEQUENCE [LARGE SCALE GENOMIC DNA]</scope>
    <source>
        <strain evidence="7">JCM 12165</strain>
    </source>
</reference>
<evidence type="ECO:0000259" key="5">
    <source>
        <dbReference type="PROSITE" id="PS50160"/>
    </source>
</evidence>
<dbReference type="Gene3D" id="3.30.1490.70">
    <property type="match status" value="1"/>
</dbReference>
<sequence length="302" mass="32721">MLATPGALPDGPEWFFEVVWDGLRTLADVADGRVRLTSRSERDVTVGFPELADLPKIAPDVLLDGEVVLLENGVPSFGALSDRLHGPVSPRLAQLRPITFMVFDVLRLYGVPLLDRPLEERRGTLERLDLAAVPALSLSPTYTDGQALLEATRQRGMAGVVAKRRDAVYRPGAHGADWTKIVHRPTQACVVGGWRERGTGGRIGALLLGVPHGAGLRYVGRVDTGLVGEAMQRALQERLVPAERSPFAEPLSRPDAAGVRWCAPLAVVEVGHSGRDAGGRLRQVVFRGVRDDLDPEHVELDV</sequence>
<dbReference type="Pfam" id="PF04679">
    <property type="entry name" value="DNA_ligase_A_C"/>
    <property type="match status" value="1"/>
</dbReference>
<dbReference type="Gene3D" id="3.30.470.30">
    <property type="entry name" value="DNA ligase/mRNA capping enzyme"/>
    <property type="match status" value="1"/>
</dbReference>
<evidence type="ECO:0000256" key="3">
    <source>
        <dbReference type="ARBA" id="ARBA00022598"/>
    </source>
</evidence>
<dbReference type="PANTHER" id="PTHR45674:SF4">
    <property type="entry name" value="DNA LIGASE 1"/>
    <property type="match status" value="1"/>
</dbReference>
<comment type="caution">
    <text evidence="6">The sequence shown here is derived from an EMBL/GenBank/DDBJ whole genome shotgun (WGS) entry which is preliminary data.</text>
</comment>
<dbReference type="InterPro" id="IPR050191">
    <property type="entry name" value="ATP-dep_DNA_ligase"/>
</dbReference>
<keyword evidence="3 6" id="KW-0436">Ligase</keyword>
<dbReference type="EMBL" id="JBHUCP010000001">
    <property type="protein sequence ID" value="MFD1527861.1"/>
    <property type="molecule type" value="Genomic_DNA"/>
</dbReference>
<evidence type="ECO:0000256" key="2">
    <source>
        <dbReference type="ARBA" id="ARBA00012727"/>
    </source>
</evidence>
<organism evidence="6 7">
    <name type="scientific">Pseudonocardia aurantiaca</name>
    <dbReference type="NCBI Taxonomy" id="75290"/>
    <lineage>
        <taxon>Bacteria</taxon>
        <taxon>Bacillati</taxon>
        <taxon>Actinomycetota</taxon>
        <taxon>Actinomycetes</taxon>
        <taxon>Pseudonocardiales</taxon>
        <taxon>Pseudonocardiaceae</taxon>
        <taxon>Pseudonocardia</taxon>
    </lineage>
</organism>
<protein>
    <recommendedName>
        <fullName evidence="2">DNA ligase (ATP)</fullName>
        <ecNumber evidence="2">6.5.1.1</ecNumber>
    </recommendedName>
</protein>
<keyword evidence="7" id="KW-1185">Reference proteome</keyword>